<protein>
    <recommendedName>
        <fullName evidence="4">Phosphorylated adapter RNA export protein</fullName>
    </recommendedName>
    <alternativeName>
        <fullName evidence="10">RNA U small nuclear RNA export adapter protein</fullName>
    </alternativeName>
</protein>
<evidence type="ECO:0000256" key="10">
    <source>
        <dbReference type="ARBA" id="ARBA00030834"/>
    </source>
</evidence>
<organism evidence="13 14">
    <name type="scientific">Datura stramonium</name>
    <name type="common">Jimsonweed</name>
    <name type="synonym">Common thornapple</name>
    <dbReference type="NCBI Taxonomy" id="4076"/>
    <lineage>
        <taxon>Eukaryota</taxon>
        <taxon>Viridiplantae</taxon>
        <taxon>Streptophyta</taxon>
        <taxon>Embryophyta</taxon>
        <taxon>Tracheophyta</taxon>
        <taxon>Spermatophyta</taxon>
        <taxon>Magnoliopsida</taxon>
        <taxon>eudicotyledons</taxon>
        <taxon>Gunneridae</taxon>
        <taxon>Pentapetalae</taxon>
        <taxon>asterids</taxon>
        <taxon>lamiids</taxon>
        <taxon>Solanales</taxon>
        <taxon>Solanaceae</taxon>
        <taxon>Solanoideae</taxon>
        <taxon>Datureae</taxon>
        <taxon>Datura</taxon>
    </lineage>
</organism>
<feature type="region of interest" description="Disordered" evidence="11">
    <location>
        <begin position="175"/>
        <end position="197"/>
    </location>
</feature>
<keyword evidence="8" id="KW-0653">Protein transport</keyword>
<evidence type="ECO:0000313" key="13">
    <source>
        <dbReference type="EMBL" id="MCD9639218.1"/>
    </source>
</evidence>
<feature type="compositionally biased region" description="Basic residues" evidence="11">
    <location>
        <begin position="59"/>
        <end position="76"/>
    </location>
</feature>
<gene>
    <name evidence="13" type="ORF">HAX54_023597</name>
</gene>
<dbReference type="PANTHER" id="PTHR13135:SF0">
    <property type="entry name" value="PHOSPHORYLATED ADAPTER RNA EXPORT PROTEIN"/>
    <property type="match status" value="1"/>
</dbReference>
<evidence type="ECO:0000256" key="5">
    <source>
        <dbReference type="ARBA" id="ARBA00022448"/>
    </source>
</evidence>
<reference evidence="13 14" key="1">
    <citation type="journal article" date="2021" name="BMC Genomics">
        <title>Datura genome reveals duplications of psychoactive alkaloid biosynthetic genes and high mutation rate following tissue culture.</title>
        <authorList>
            <person name="Rajewski A."/>
            <person name="Carter-House D."/>
            <person name="Stajich J."/>
            <person name="Litt A."/>
        </authorList>
    </citation>
    <scope>NUCLEOTIDE SEQUENCE [LARGE SCALE GENOMIC DNA]</scope>
    <source>
        <strain evidence="13">AR-01</strain>
    </source>
</reference>
<accession>A0ABS8UYY3</accession>
<evidence type="ECO:0000256" key="7">
    <source>
        <dbReference type="ARBA" id="ARBA00022884"/>
    </source>
</evidence>
<keyword evidence="6" id="KW-0963">Cytoplasm</keyword>
<keyword evidence="14" id="KW-1185">Reference proteome</keyword>
<feature type="domain" description="Phosphorylated adapter RNA export protein RNA-binding" evidence="12">
    <location>
        <begin position="91"/>
        <end position="168"/>
    </location>
</feature>
<comment type="caution">
    <text evidence="13">The sequence shown here is derived from an EMBL/GenBank/DDBJ whole genome shotgun (WGS) entry which is preliminary data.</text>
</comment>
<sequence length="268" mass="29869">MELEDSILNFSDEDESFEDDEDVKMNDIEEGELVEKISKTGLEETSGACASSINPPSGKKNRRRRKNKGKNKHKRGSSGPKVTDINRFVLDVGKRLKERKSYLIWTAVGCLGVSALSDLVKEVDAIQTCGGQKTADGRRFRTGGGILWSILKVRDPNAYKEIMKKGKEFEKQFKQTKLKQEPLQNKEASLESSSQSMADKITANSSDVLLQQDPVEQSHSGAKRAPVHDRIRMPVTYDDLFEGIDAGKDSTDPLALMPLEESSYDVLQ</sequence>
<dbReference type="Proteomes" id="UP000823775">
    <property type="component" value="Unassembled WGS sequence"/>
</dbReference>
<keyword evidence="9" id="KW-0539">Nucleus</keyword>
<evidence type="ECO:0000256" key="6">
    <source>
        <dbReference type="ARBA" id="ARBA00022490"/>
    </source>
</evidence>
<evidence type="ECO:0000256" key="8">
    <source>
        <dbReference type="ARBA" id="ARBA00022927"/>
    </source>
</evidence>
<feature type="region of interest" description="Disordered" evidence="11">
    <location>
        <begin position="1"/>
        <end position="80"/>
    </location>
</feature>
<evidence type="ECO:0000256" key="11">
    <source>
        <dbReference type="SAM" id="MobiDB-lite"/>
    </source>
</evidence>
<dbReference type="InterPro" id="IPR038092">
    <property type="entry name" value="PHAX_RNA-binding_sf"/>
</dbReference>
<dbReference type="PANTHER" id="PTHR13135">
    <property type="entry name" value="CYTOSOLIC RESINIFERATOXIN BINDING PROTEIN RBP-26"/>
    <property type="match status" value="1"/>
</dbReference>
<dbReference type="InterPro" id="IPR019385">
    <property type="entry name" value="PHAX_RNA-binding_domain"/>
</dbReference>
<evidence type="ECO:0000256" key="1">
    <source>
        <dbReference type="ARBA" id="ARBA00004123"/>
    </source>
</evidence>
<evidence type="ECO:0000256" key="9">
    <source>
        <dbReference type="ARBA" id="ARBA00023242"/>
    </source>
</evidence>
<evidence type="ECO:0000256" key="4">
    <source>
        <dbReference type="ARBA" id="ARBA00016856"/>
    </source>
</evidence>
<comment type="subcellular location">
    <subcellularLocation>
        <location evidence="2">Cytoplasm</location>
    </subcellularLocation>
    <subcellularLocation>
        <location evidence="1">Nucleus</location>
    </subcellularLocation>
</comment>
<keyword evidence="7" id="KW-0694">RNA-binding</keyword>
<evidence type="ECO:0000256" key="3">
    <source>
        <dbReference type="ARBA" id="ARBA00006094"/>
    </source>
</evidence>
<feature type="compositionally biased region" description="Polar residues" evidence="11">
    <location>
        <begin position="182"/>
        <end position="197"/>
    </location>
</feature>
<evidence type="ECO:0000256" key="2">
    <source>
        <dbReference type="ARBA" id="ARBA00004496"/>
    </source>
</evidence>
<feature type="compositionally biased region" description="Acidic residues" evidence="11">
    <location>
        <begin position="1"/>
        <end position="22"/>
    </location>
</feature>
<dbReference type="InterPro" id="IPR039047">
    <property type="entry name" value="PHAX"/>
</dbReference>
<dbReference type="Gene3D" id="1.10.10.1440">
    <property type="entry name" value="PHAX RNA-binding domain"/>
    <property type="match status" value="1"/>
</dbReference>
<evidence type="ECO:0000259" key="12">
    <source>
        <dbReference type="Pfam" id="PF10258"/>
    </source>
</evidence>
<feature type="region of interest" description="Disordered" evidence="11">
    <location>
        <begin position="244"/>
        <end position="268"/>
    </location>
</feature>
<dbReference type="Pfam" id="PF10258">
    <property type="entry name" value="PHAX_RNA-bd"/>
    <property type="match status" value="1"/>
</dbReference>
<proteinExistence type="inferred from homology"/>
<comment type="similarity">
    <text evidence="3">Belongs to the PHAX family.</text>
</comment>
<dbReference type="EMBL" id="JACEIK010002865">
    <property type="protein sequence ID" value="MCD9639218.1"/>
    <property type="molecule type" value="Genomic_DNA"/>
</dbReference>
<keyword evidence="5" id="KW-0813">Transport</keyword>
<name>A0ABS8UYY3_DATST</name>
<feature type="compositionally biased region" description="Basic and acidic residues" evidence="11">
    <location>
        <begin position="23"/>
        <end position="42"/>
    </location>
</feature>
<evidence type="ECO:0000313" key="14">
    <source>
        <dbReference type="Proteomes" id="UP000823775"/>
    </source>
</evidence>